<dbReference type="Gene3D" id="3.40.50.2000">
    <property type="entry name" value="Glycogen Phosphorylase B"/>
    <property type="match status" value="1"/>
</dbReference>
<evidence type="ECO:0000313" key="3">
    <source>
        <dbReference type="RefSeq" id="WP_028310344.1"/>
    </source>
</evidence>
<dbReference type="PANTHER" id="PTHR12526:SF627">
    <property type="entry name" value="D-RHAMNOSYLTRANSFERASE WBPZ"/>
    <property type="match status" value="1"/>
</dbReference>
<accession>A0A8B6X1Q2</accession>
<evidence type="ECO:0000259" key="1">
    <source>
        <dbReference type="Pfam" id="PF00534"/>
    </source>
</evidence>
<evidence type="ECO:0000313" key="2">
    <source>
        <dbReference type="Proteomes" id="UP000675920"/>
    </source>
</evidence>
<organism evidence="2 3">
    <name type="scientific">Derxia gummosa DSM 723</name>
    <dbReference type="NCBI Taxonomy" id="1121388"/>
    <lineage>
        <taxon>Bacteria</taxon>
        <taxon>Pseudomonadati</taxon>
        <taxon>Pseudomonadota</taxon>
        <taxon>Betaproteobacteria</taxon>
        <taxon>Burkholderiales</taxon>
        <taxon>Alcaligenaceae</taxon>
        <taxon>Derxia</taxon>
    </lineage>
</organism>
<protein>
    <submittedName>
        <fullName evidence="3">Glycosyltransferase</fullName>
        <ecNumber evidence="3">2.4.-.-</ecNumber>
    </submittedName>
</protein>
<name>A0A8B6X1Q2_9BURK</name>
<dbReference type="SUPFAM" id="SSF53756">
    <property type="entry name" value="UDP-Glycosyltransferase/glycogen phosphorylase"/>
    <property type="match status" value="1"/>
</dbReference>
<feature type="domain" description="Glycosyl transferase family 1" evidence="1">
    <location>
        <begin position="202"/>
        <end position="293"/>
    </location>
</feature>
<reference evidence="3" key="2">
    <citation type="submission" date="2025-08" db="UniProtKB">
        <authorList>
            <consortium name="RefSeq"/>
        </authorList>
    </citation>
    <scope>IDENTIFICATION</scope>
</reference>
<reference evidence="3" key="1">
    <citation type="journal article" date="2003" name="J. Mol. Biol.">
        <title>An evolving hierarchical family classification for glycosyltransferases.</title>
        <authorList>
            <person name="Coutinho P.M."/>
            <person name="Deleury E."/>
            <person name="Davies G.J."/>
            <person name="Henrissat B."/>
        </authorList>
    </citation>
    <scope>NUCLEOTIDE SEQUENCE</scope>
</reference>
<dbReference type="AlphaFoldDB" id="A0A8B6X1Q2"/>
<dbReference type="RefSeq" id="WP_028310344.1">
    <property type="nucleotide sequence ID" value="NZ_AXWS01000007.1"/>
</dbReference>
<dbReference type="PANTHER" id="PTHR12526">
    <property type="entry name" value="GLYCOSYLTRANSFERASE"/>
    <property type="match status" value="1"/>
</dbReference>
<proteinExistence type="predicted"/>
<dbReference type="OrthoDB" id="9794513at2"/>
<dbReference type="InterPro" id="IPR001296">
    <property type="entry name" value="Glyco_trans_1"/>
</dbReference>
<keyword evidence="2" id="KW-1185">Reference proteome</keyword>
<dbReference type="Pfam" id="PF00534">
    <property type="entry name" value="Glycos_transf_1"/>
    <property type="match status" value="1"/>
</dbReference>
<sequence length="317" mass="35109">MPQSRRLRILTWHVHGNYLHYLSHAPHDFVVATRPGDPPGHAGLGGHLPWRSNLSAVPEHELADQRFDAVLHQSDAHWQARHRVLTPAQLRLPQIRLEHDPPPADPTDSVHPAADAATVIVHVTHFNALAWDNGAAPVRVIEHGVALPEGVRWSGEYPRGIVVVNHLRRRGRRLGADIYLNLRRRIPLDHVGMAATEMPGGLGEIPNPELPAFIARYRFFLNPIRWTSLGLAVVEAMTLGMPIVGLATTELASVIDRDVQGWIDSDETRLAAAGRALIDDPALAARWGAAARELALERFGIGRFAADWDELLREVCE</sequence>
<dbReference type="EC" id="2.4.-.-" evidence="3"/>
<dbReference type="GO" id="GO:0016757">
    <property type="term" value="F:glycosyltransferase activity"/>
    <property type="evidence" value="ECO:0007669"/>
    <property type="project" value="InterPro"/>
</dbReference>
<dbReference type="Proteomes" id="UP000675920">
    <property type="component" value="Unplaced"/>
</dbReference>